<dbReference type="SUPFAM" id="SSF56349">
    <property type="entry name" value="DNA breaking-rejoining enzymes"/>
    <property type="match status" value="1"/>
</dbReference>
<dbReference type="InterPro" id="IPR050090">
    <property type="entry name" value="Tyrosine_recombinase_XerCD"/>
</dbReference>
<dbReference type="PANTHER" id="PTHR30349">
    <property type="entry name" value="PHAGE INTEGRASE-RELATED"/>
    <property type="match status" value="1"/>
</dbReference>
<evidence type="ECO:0000256" key="6">
    <source>
        <dbReference type="ARBA" id="ARBA00023125"/>
    </source>
</evidence>
<evidence type="ECO:0000256" key="7">
    <source>
        <dbReference type="ARBA" id="ARBA00023172"/>
    </source>
</evidence>
<evidence type="ECO:0000313" key="13">
    <source>
        <dbReference type="Proteomes" id="UP000274199"/>
    </source>
</evidence>
<reference evidence="12 13" key="1">
    <citation type="submission" date="2018-09" db="EMBL/GenBank/DDBJ databases">
        <title>Comparative Genomic Analysis of Eight Novel Haloalkaliphilic Bacteriophages from Lake Elmenteita, Kenya.</title>
        <authorList>
            <person name="Akhwale J.K."/>
        </authorList>
    </citation>
    <scope>NUCLEOTIDE SEQUENCE [LARGE SCALE GENOMIC DNA]</scope>
</reference>
<dbReference type="GO" id="GO:0016787">
    <property type="term" value="F:hydrolase activity"/>
    <property type="evidence" value="ECO:0007669"/>
    <property type="project" value="UniProtKB-KW"/>
</dbReference>
<keyword evidence="7" id="KW-0233">DNA recombination</keyword>
<evidence type="ECO:0000256" key="2">
    <source>
        <dbReference type="ARBA" id="ARBA00016082"/>
    </source>
</evidence>
<dbReference type="Gene3D" id="1.10.150.130">
    <property type="match status" value="1"/>
</dbReference>
<organism evidence="12 13">
    <name type="scientific">Bacillus phage vB_BcoS-136</name>
    <dbReference type="NCBI Taxonomy" id="2419619"/>
    <lineage>
        <taxon>Viruses</taxon>
        <taxon>Duplodnaviria</taxon>
        <taxon>Heunggongvirae</taxon>
        <taxon>Uroviricota</taxon>
        <taxon>Caudoviricetes</taxon>
        <taxon>Heleneionescovirinae</taxon>
        <taxon>Kenyattavirus</taxon>
        <taxon>Kenyattavirus kv136</taxon>
    </lineage>
</organism>
<dbReference type="GO" id="GO:0015074">
    <property type="term" value="P:DNA integration"/>
    <property type="evidence" value="ECO:0007669"/>
    <property type="project" value="UniProtKB-KW"/>
</dbReference>
<keyword evidence="8" id="KW-1179">Viral genome integration</keyword>
<evidence type="ECO:0000256" key="9">
    <source>
        <dbReference type="PROSITE-ProRule" id="PRU01248"/>
    </source>
</evidence>
<evidence type="ECO:0000259" key="11">
    <source>
        <dbReference type="PROSITE" id="PS51900"/>
    </source>
</evidence>
<dbReference type="GeneID" id="77958097"/>
<dbReference type="GO" id="GO:0075713">
    <property type="term" value="P:establishment of integrated proviral latency"/>
    <property type="evidence" value="ECO:0007669"/>
    <property type="project" value="UniProtKB-KW"/>
</dbReference>
<feature type="domain" description="Tyr recombinase" evidence="10">
    <location>
        <begin position="136"/>
        <end position="335"/>
    </location>
</feature>
<dbReference type="GO" id="GO:0003677">
    <property type="term" value="F:DNA binding"/>
    <property type="evidence" value="ECO:0007669"/>
    <property type="project" value="UniProtKB-UniRule"/>
</dbReference>
<sequence length="335" mass="39559">MSHKKIEEVSDEVWENEINFENKQIIEEFLQQGHLSNATLKQYRSGLRIFAKWIEDYTKDKETKKGMNITDLKPRDALRYQNWLISKKLSSSAIKFKRSAVSSLCNYIELYYNDLYPDFRNIFTKAIPNVAKSNVKEKQPLTTKEINTIVKELEKRNEWQKIAYVWFTYSTGCRREESRQLLAEVAKYEFHVDKKGNVKNYYTTHYIRAKGKGQEGKLRKFTFDEKAMNAIKKWMEIRKETFPNDDCEHLFVSKTKEGYRQLSANTFNLWCKEFSKYIGGKAVHPHLFRSSRATNIVVEEGKDIKKAQKLLGHESSQTTEIYVVRDDSDDLDDLY</sequence>
<dbReference type="InterPro" id="IPR044068">
    <property type="entry name" value="CB"/>
</dbReference>
<evidence type="ECO:0000259" key="10">
    <source>
        <dbReference type="PROSITE" id="PS51898"/>
    </source>
</evidence>
<dbReference type="Pfam" id="PF00589">
    <property type="entry name" value="Phage_integrase"/>
    <property type="match status" value="1"/>
</dbReference>
<keyword evidence="13" id="KW-1185">Reference proteome</keyword>
<keyword evidence="4" id="KW-0378">Hydrolase</keyword>
<dbReference type="InterPro" id="IPR002104">
    <property type="entry name" value="Integrase_catalytic"/>
</dbReference>
<dbReference type="PROSITE" id="PS51900">
    <property type="entry name" value="CB"/>
    <property type="match status" value="1"/>
</dbReference>
<evidence type="ECO:0000256" key="3">
    <source>
        <dbReference type="ARBA" id="ARBA00022679"/>
    </source>
</evidence>
<evidence type="ECO:0000256" key="4">
    <source>
        <dbReference type="ARBA" id="ARBA00022801"/>
    </source>
</evidence>
<protein>
    <recommendedName>
        <fullName evidence="2">Integrase</fullName>
    </recommendedName>
</protein>
<evidence type="ECO:0000256" key="8">
    <source>
        <dbReference type="ARBA" id="ARBA00023195"/>
    </source>
</evidence>
<keyword evidence="8" id="KW-1160">Virus entry into host cell</keyword>
<keyword evidence="3" id="KW-0808">Transferase</keyword>
<dbReference type="Proteomes" id="UP000274199">
    <property type="component" value="Segment"/>
</dbReference>
<dbReference type="Gene3D" id="1.10.443.10">
    <property type="entry name" value="Intergrase catalytic core"/>
    <property type="match status" value="1"/>
</dbReference>
<dbReference type="InterPro" id="IPR013762">
    <property type="entry name" value="Integrase-like_cat_sf"/>
</dbReference>
<gene>
    <name evidence="12" type="primary">xerD</name>
    <name evidence="12" type="ORF">vBBcoS136_00143</name>
</gene>
<dbReference type="PROSITE" id="PS51898">
    <property type="entry name" value="TYR_RECOMBINASE"/>
    <property type="match status" value="1"/>
</dbReference>
<dbReference type="KEGG" id="vg:77958097"/>
<accession>A0A3G3BVH8</accession>
<comment type="similarity">
    <text evidence="1">Belongs to the 'phage' integrase family.</text>
</comment>
<dbReference type="PANTHER" id="PTHR30349:SF41">
    <property type="entry name" value="INTEGRASE_RECOMBINASE PROTEIN MJ0367-RELATED"/>
    <property type="match status" value="1"/>
</dbReference>
<dbReference type="InterPro" id="IPR004107">
    <property type="entry name" value="Integrase_SAM-like_N"/>
</dbReference>
<evidence type="ECO:0000256" key="5">
    <source>
        <dbReference type="ARBA" id="ARBA00022908"/>
    </source>
</evidence>
<evidence type="ECO:0000256" key="1">
    <source>
        <dbReference type="ARBA" id="ARBA00008857"/>
    </source>
</evidence>
<dbReference type="GO" id="GO:0044826">
    <property type="term" value="P:viral genome integration into host DNA"/>
    <property type="evidence" value="ECO:0007669"/>
    <property type="project" value="UniProtKB-KW"/>
</dbReference>
<dbReference type="GO" id="GO:0006310">
    <property type="term" value="P:DNA recombination"/>
    <property type="evidence" value="ECO:0007669"/>
    <property type="project" value="UniProtKB-KW"/>
</dbReference>
<dbReference type="GO" id="GO:0016740">
    <property type="term" value="F:transferase activity"/>
    <property type="evidence" value="ECO:0007669"/>
    <property type="project" value="UniProtKB-KW"/>
</dbReference>
<dbReference type="RefSeq" id="YP_010681506.1">
    <property type="nucleotide sequence ID" value="NC_071049.1"/>
</dbReference>
<name>A0A3G3BVH8_9CAUD</name>
<dbReference type="EMBL" id="MH884508">
    <property type="protein sequence ID" value="AYP68258.1"/>
    <property type="molecule type" value="Genomic_DNA"/>
</dbReference>
<dbReference type="Pfam" id="PF13495">
    <property type="entry name" value="Phage_int_SAM_4"/>
    <property type="match status" value="1"/>
</dbReference>
<evidence type="ECO:0000313" key="12">
    <source>
        <dbReference type="EMBL" id="AYP68258.1"/>
    </source>
</evidence>
<keyword evidence="5" id="KW-0229">DNA integration</keyword>
<dbReference type="InterPro" id="IPR010998">
    <property type="entry name" value="Integrase_recombinase_N"/>
</dbReference>
<dbReference type="InterPro" id="IPR011010">
    <property type="entry name" value="DNA_brk_join_enz"/>
</dbReference>
<keyword evidence="6 9" id="KW-0238">DNA-binding</keyword>
<dbReference type="CDD" id="cd00397">
    <property type="entry name" value="DNA_BRE_C"/>
    <property type="match status" value="1"/>
</dbReference>
<proteinExistence type="inferred from homology"/>
<feature type="domain" description="Core-binding (CB)" evidence="11">
    <location>
        <begin position="20"/>
        <end position="109"/>
    </location>
</feature>